<name>A0A7Y4LBP5_9BURK</name>
<dbReference type="GO" id="GO:0005886">
    <property type="term" value="C:plasma membrane"/>
    <property type="evidence" value="ECO:0007669"/>
    <property type="project" value="UniProtKB-SubCell"/>
</dbReference>
<evidence type="ECO:0000256" key="3">
    <source>
        <dbReference type="ARBA" id="ARBA00022692"/>
    </source>
</evidence>
<dbReference type="GO" id="GO:0044877">
    <property type="term" value="F:protein-containing complex binding"/>
    <property type="evidence" value="ECO:0007669"/>
    <property type="project" value="InterPro"/>
</dbReference>
<comment type="caution">
    <text evidence="11">The sequence shown here is derived from an EMBL/GenBank/DDBJ whole genome shotgun (WGS) entry which is preliminary data.</text>
</comment>
<dbReference type="PANTHER" id="PTHR38035">
    <property type="entry name" value="UPF0070 PROTEIN YFGM"/>
    <property type="match status" value="1"/>
</dbReference>
<dbReference type="EMBL" id="JABGBO010000005">
    <property type="protein sequence ID" value="NOL49611.1"/>
    <property type="molecule type" value="Genomic_DNA"/>
</dbReference>
<dbReference type="Gene3D" id="1.25.40.10">
    <property type="entry name" value="Tetratricopeptide repeat domain"/>
    <property type="match status" value="1"/>
</dbReference>
<dbReference type="Pfam" id="PF09976">
    <property type="entry name" value="TPR_21"/>
    <property type="match status" value="1"/>
</dbReference>
<dbReference type="InterPro" id="IPR011990">
    <property type="entry name" value="TPR-like_helical_dom_sf"/>
</dbReference>
<keyword evidence="6" id="KW-0143">Chaperone</keyword>
<evidence type="ECO:0000313" key="11">
    <source>
        <dbReference type="EMBL" id="NOL49611.1"/>
    </source>
</evidence>
<evidence type="ECO:0000256" key="9">
    <source>
        <dbReference type="SAM" id="Phobius"/>
    </source>
</evidence>
<comment type="subcellular location">
    <subcellularLocation>
        <location evidence="1">Cell membrane</location>
        <topology evidence="1">Single-pass type II membrane protein</topology>
    </subcellularLocation>
</comment>
<keyword evidence="2" id="KW-1003">Cell membrane</keyword>
<keyword evidence="12" id="KW-1185">Reference proteome</keyword>
<protein>
    <recommendedName>
        <fullName evidence="8">Ancillary SecYEG translocon subunit</fullName>
    </recommendedName>
</protein>
<proteinExistence type="inferred from homology"/>
<comment type="similarity">
    <text evidence="7">Belongs to the YfgM family.</text>
</comment>
<keyword evidence="5 9" id="KW-0472">Membrane</keyword>
<evidence type="ECO:0000256" key="5">
    <source>
        <dbReference type="ARBA" id="ARBA00023136"/>
    </source>
</evidence>
<dbReference type="AlphaFoldDB" id="A0A7Y4LBP5"/>
<evidence type="ECO:0000256" key="1">
    <source>
        <dbReference type="ARBA" id="ARBA00004401"/>
    </source>
</evidence>
<evidence type="ECO:0000256" key="2">
    <source>
        <dbReference type="ARBA" id="ARBA00022475"/>
    </source>
</evidence>
<reference evidence="11 12" key="1">
    <citation type="submission" date="2020-05" db="EMBL/GenBank/DDBJ databases">
        <authorList>
            <person name="Niu N."/>
        </authorList>
    </citation>
    <scope>NUCLEOTIDE SEQUENCE [LARGE SCALE GENOMIC DNA]</scope>
    <source>
        <strain evidence="11 12">LMG10982</strain>
    </source>
</reference>
<evidence type="ECO:0000256" key="6">
    <source>
        <dbReference type="ARBA" id="ARBA00023186"/>
    </source>
</evidence>
<organism evidence="11 12">
    <name type="scientific">Pelistega europaea</name>
    <dbReference type="NCBI Taxonomy" id="106147"/>
    <lineage>
        <taxon>Bacteria</taxon>
        <taxon>Pseudomonadati</taxon>
        <taxon>Pseudomonadota</taxon>
        <taxon>Betaproteobacteria</taxon>
        <taxon>Burkholderiales</taxon>
        <taxon>Alcaligenaceae</taxon>
        <taxon>Pelistega</taxon>
    </lineage>
</organism>
<feature type="domain" description="Ancillary SecYEG translocon subunit/Cell division coordinator CpoB TPR" evidence="10">
    <location>
        <begin position="15"/>
        <end position="212"/>
    </location>
</feature>
<dbReference type="Proteomes" id="UP000541421">
    <property type="component" value="Unassembled WGS sequence"/>
</dbReference>
<dbReference type="PANTHER" id="PTHR38035:SF1">
    <property type="entry name" value="ANCILLARY SECYEG TRANSLOCON SUBUNIT"/>
    <property type="match status" value="1"/>
</dbReference>
<keyword evidence="4 9" id="KW-1133">Transmembrane helix</keyword>
<dbReference type="InterPro" id="IPR026039">
    <property type="entry name" value="YfgM"/>
</dbReference>
<gene>
    <name evidence="11" type="ORF">HKX40_05620</name>
</gene>
<dbReference type="InterPro" id="IPR018704">
    <property type="entry name" value="SecYEG/CpoB_TPR"/>
</dbReference>
<evidence type="ECO:0000313" key="12">
    <source>
        <dbReference type="Proteomes" id="UP000541421"/>
    </source>
</evidence>
<feature type="transmembrane region" description="Helical" evidence="9">
    <location>
        <begin position="21"/>
        <end position="42"/>
    </location>
</feature>
<keyword evidence="3 9" id="KW-0812">Transmembrane</keyword>
<evidence type="ECO:0000256" key="7">
    <source>
        <dbReference type="ARBA" id="ARBA00024197"/>
    </source>
</evidence>
<evidence type="ECO:0000256" key="8">
    <source>
        <dbReference type="ARBA" id="ARBA00024235"/>
    </source>
</evidence>
<sequence length="215" mass="23918">MAFDLEEQEKIDQVKAWWDKFGGWVTGILTVVLLAYVGYYGWGMYQNYQSGQALAYYDTVNTAVHNARPDANDKTRIQEALAALQKDYKGTAYPARASLLASRYFVEHGDLAAAQQAAQWVVSESKEIEMVPVAQLQLATILMNQAKYDEALAQLGNPPASFKALFLDRQGDIFLEKGDKAAALKAWKEALDEKGLDANFVRLVEMKITVLGGEQ</sequence>
<accession>A0A7Y4LBP5</accession>
<dbReference type="PIRSF" id="PIRSF006170">
    <property type="entry name" value="YfgM"/>
    <property type="match status" value="1"/>
</dbReference>
<evidence type="ECO:0000256" key="4">
    <source>
        <dbReference type="ARBA" id="ARBA00022989"/>
    </source>
</evidence>
<dbReference type="RefSeq" id="WP_171588594.1">
    <property type="nucleotide sequence ID" value="NZ_JABGBO010000005.1"/>
</dbReference>
<evidence type="ECO:0000259" key="10">
    <source>
        <dbReference type="Pfam" id="PF09976"/>
    </source>
</evidence>